<dbReference type="PANTHER" id="PTHR11210">
    <property type="entry name" value="RING BOX"/>
    <property type="match status" value="1"/>
</dbReference>
<dbReference type="STRING" id="670483.S7QNU2"/>
<evidence type="ECO:0000313" key="12">
    <source>
        <dbReference type="Proteomes" id="UP000030669"/>
    </source>
</evidence>
<dbReference type="OMA" id="QWRWDTG"/>
<evidence type="ECO:0000256" key="5">
    <source>
        <dbReference type="ARBA" id="ARBA00022776"/>
    </source>
</evidence>
<dbReference type="GO" id="GO:0031145">
    <property type="term" value="P:anaphase-promoting complex-dependent catabolic process"/>
    <property type="evidence" value="ECO:0007669"/>
    <property type="project" value="InterPro"/>
</dbReference>
<dbReference type="GO" id="GO:0097602">
    <property type="term" value="F:cullin family protein binding"/>
    <property type="evidence" value="ECO:0007669"/>
    <property type="project" value="InterPro"/>
</dbReference>
<sequence>MKVTIKNWNAIAQWRWDIGKEFDETDDEDLCGICRVAYEGCCPRCKMPGDDCPVLWGECGHVYHMHCIMQWIEQQPPNKQNCPMDRKPWITAERKTANTATQQTQAVQS</sequence>
<keyword evidence="8" id="KW-0131">Cell cycle</keyword>
<accession>S7QNU2</accession>
<dbReference type="PROSITE" id="PS50089">
    <property type="entry name" value="ZF_RING_2"/>
    <property type="match status" value="1"/>
</dbReference>
<dbReference type="Gene3D" id="3.30.40.10">
    <property type="entry name" value="Zinc/RING finger domain, C3HC4 (zinc finger)"/>
    <property type="match status" value="1"/>
</dbReference>
<feature type="domain" description="RING-type" evidence="10">
    <location>
        <begin position="42"/>
        <end position="86"/>
    </location>
</feature>
<evidence type="ECO:0000256" key="9">
    <source>
        <dbReference type="PROSITE-ProRule" id="PRU00175"/>
    </source>
</evidence>
<name>S7QNU2_GLOTA</name>
<evidence type="ECO:0000259" key="10">
    <source>
        <dbReference type="PROSITE" id="PS50089"/>
    </source>
</evidence>
<dbReference type="InterPro" id="IPR051031">
    <property type="entry name" value="RING-box_E3_Ubiquitin_Ligase"/>
</dbReference>
<dbReference type="AlphaFoldDB" id="S7QNU2"/>
<reference evidence="11 12" key="1">
    <citation type="journal article" date="2012" name="Science">
        <title>The Paleozoic origin of enzymatic lignin decomposition reconstructed from 31 fungal genomes.</title>
        <authorList>
            <person name="Floudas D."/>
            <person name="Binder M."/>
            <person name="Riley R."/>
            <person name="Barry K."/>
            <person name="Blanchette R.A."/>
            <person name="Henrissat B."/>
            <person name="Martinez A.T."/>
            <person name="Otillar R."/>
            <person name="Spatafora J.W."/>
            <person name="Yadav J.S."/>
            <person name="Aerts A."/>
            <person name="Benoit I."/>
            <person name="Boyd A."/>
            <person name="Carlson A."/>
            <person name="Copeland A."/>
            <person name="Coutinho P.M."/>
            <person name="de Vries R.P."/>
            <person name="Ferreira P."/>
            <person name="Findley K."/>
            <person name="Foster B."/>
            <person name="Gaskell J."/>
            <person name="Glotzer D."/>
            <person name="Gorecki P."/>
            <person name="Heitman J."/>
            <person name="Hesse C."/>
            <person name="Hori C."/>
            <person name="Igarashi K."/>
            <person name="Jurgens J.A."/>
            <person name="Kallen N."/>
            <person name="Kersten P."/>
            <person name="Kohler A."/>
            <person name="Kuees U."/>
            <person name="Kumar T.K.A."/>
            <person name="Kuo A."/>
            <person name="LaButti K."/>
            <person name="Larrondo L.F."/>
            <person name="Lindquist E."/>
            <person name="Ling A."/>
            <person name="Lombard V."/>
            <person name="Lucas S."/>
            <person name="Lundell T."/>
            <person name="Martin R."/>
            <person name="McLaughlin D.J."/>
            <person name="Morgenstern I."/>
            <person name="Morin E."/>
            <person name="Murat C."/>
            <person name="Nagy L.G."/>
            <person name="Nolan M."/>
            <person name="Ohm R.A."/>
            <person name="Patyshakuliyeva A."/>
            <person name="Rokas A."/>
            <person name="Ruiz-Duenas F.J."/>
            <person name="Sabat G."/>
            <person name="Salamov A."/>
            <person name="Samejima M."/>
            <person name="Schmutz J."/>
            <person name="Slot J.C."/>
            <person name="St John F."/>
            <person name="Stenlid J."/>
            <person name="Sun H."/>
            <person name="Sun S."/>
            <person name="Syed K."/>
            <person name="Tsang A."/>
            <person name="Wiebenga A."/>
            <person name="Young D."/>
            <person name="Pisabarro A."/>
            <person name="Eastwood D.C."/>
            <person name="Martin F."/>
            <person name="Cullen D."/>
            <person name="Grigoriev I.V."/>
            <person name="Hibbett D.S."/>
        </authorList>
    </citation>
    <scope>NUCLEOTIDE SEQUENCE [LARGE SCALE GENOMIC DNA]</scope>
    <source>
        <strain evidence="11 12">ATCC 11539</strain>
    </source>
</reference>
<evidence type="ECO:0000256" key="4">
    <source>
        <dbReference type="ARBA" id="ARBA00022771"/>
    </source>
</evidence>
<proteinExistence type="predicted"/>
<organism evidence="11 12">
    <name type="scientific">Gloeophyllum trabeum (strain ATCC 11539 / FP-39264 / Madison 617)</name>
    <name type="common">Brown rot fungus</name>
    <dbReference type="NCBI Taxonomy" id="670483"/>
    <lineage>
        <taxon>Eukaryota</taxon>
        <taxon>Fungi</taxon>
        <taxon>Dikarya</taxon>
        <taxon>Basidiomycota</taxon>
        <taxon>Agaricomycotina</taxon>
        <taxon>Agaricomycetes</taxon>
        <taxon>Gloeophyllales</taxon>
        <taxon>Gloeophyllaceae</taxon>
        <taxon>Gloeophyllum</taxon>
    </lineage>
</organism>
<evidence type="ECO:0000256" key="2">
    <source>
        <dbReference type="ARBA" id="ARBA00022618"/>
    </source>
</evidence>
<evidence type="ECO:0000256" key="6">
    <source>
        <dbReference type="ARBA" id="ARBA00022786"/>
    </source>
</evidence>
<keyword evidence="6" id="KW-0833">Ubl conjugation pathway</keyword>
<dbReference type="KEGG" id="gtr:GLOTRDRAFT_54097"/>
<evidence type="ECO:0000256" key="3">
    <source>
        <dbReference type="ARBA" id="ARBA00022723"/>
    </source>
</evidence>
<keyword evidence="5" id="KW-0498">Mitosis</keyword>
<dbReference type="Pfam" id="PF12861">
    <property type="entry name" value="zf-ANAPC11"/>
    <property type="match status" value="1"/>
</dbReference>
<dbReference type="InterPro" id="IPR001841">
    <property type="entry name" value="Znf_RING"/>
</dbReference>
<keyword evidence="2" id="KW-0132">Cell division</keyword>
<dbReference type="GO" id="GO:0051301">
    <property type="term" value="P:cell division"/>
    <property type="evidence" value="ECO:0007669"/>
    <property type="project" value="UniProtKB-KW"/>
</dbReference>
<keyword evidence="4 9" id="KW-0863">Zinc-finger</keyword>
<dbReference type="EMBL" id="KB469296">
    <property type="protein sequence ID" value="EPQ61236.1"/>
    <property type="molecule type" value="Genomic_DNA"/>
</dbReference>
<dbReference type="InterPro" id="IPR013083">
    <property type="entry name" value="Znf_RING/FYVE/PHD"/>
</dbReference>
<dbReference type="HOGENOM" id="CLU_115512_0_1_1"/>
<dbReference type="OrthoDB" id="1681166at2759"/>
<dbReference type="GO" id="GO:0008270">
    <property type="term" value="F:zinc ion binding"/>
    <property type="evidence" value="ECO:0007669"/>
    <property type="project" value="UniProtKB-KW"/>
</dbReference>
<dbReference type="GO" id="GO:0061630">
    <property type="term" value="F:ubiquitin protein ligase activity"/>
    <property type="evidence" value="ECO:0007669"/>
    <property type="project" value="InterPro"/>
</dbReference>
<dbReference type="InterPro" id="IPR024991">
    <property type="entry name" value="RING-H2_APC11"/>
</dbReference>
<dbReference type="GO" id="GO:0005680">
    <property type="term" value="C:anaphase-promoting complex"/>
    <property type="evidence" value="ECO:0007669"/>
    <property type="project" value="InterPro"/>
</dbReference>
<dbReference type="Proteomes" id="UP000030669">
    <property type="component" value="Unassembled WGS sequence"/>
</dbReference>
<evidence type="ECO:0000313" key="11">
    <source>
        <dbReference type="EMBL" id="EPQ61236.1"/>
    </source>
</evidence>
<keyword evidence="3" id="KW-0479">Metal-binding</keyword>
<evidence type="ECO:0000256" key="8">
    <source>
        <dbReference type="ARBA" id="ARBA00023306"/>
    </source>
</evidence>
<keyword evidence="12" id="KW-1185">Reference proteome</keyword>
<dbReference type="GeneID" id="19306970"/>
<dbReference type="CDD" id="cd16456">
    <property type="entry name" value="RING-H2_APC11"/>
    <property type="match status" value="1"/>
</dbReference>
<gene>
    <name evidence="11" type="ORF">GLOTRDRAFT_54097</name>
</gene>
<evidence type="ECO:0000256" key="1">
    <source>
        <dbReference type="ARBA" id="ARBA00013928"/>
    </source>
</evidence>
<dbReference type="SUPFAM" id="SSF57850">
    <property type="entry name" value="RING/U-box"/>
    <property type="match status" value="1"/>
</dbReference>
<dbReference type="eggNOG" id="KOG1493">
    <property type="taxonomic scope" value="Eukaryota"/>
</dbReference>
<protein>
    <recommendedName>
        <fullName evidence="1">Anaphase-promoting complex subunit 11</fullName>
    </recommendedName>
</protein>
<evidence type="ECO:0000256" key="7">
    <source>
        <dbReference type="ARBA" id="ARBA00022833"/>
    </source>
</evidence>
<dbReference type="RefSeq" id="XP_007860438.1">
    <property type="nucleotide sequence ID" value="XM_007862247.1"/>
</dbReference>
<keyword evidence="7" id="KW-0862">Zinc</keyword>